<reference evidence="2 3" key="1">
    <citation type="journal article" date="2024" name="Microbiology">
        <title>Methylomarinum rosea sp. nov., a novel halophilic methanotrophic bacterium from the hypersaline Lake Elton.</title>
        <authorList>
            <person name="Suleimanov R.Z."/>
            <person name="Oshkin I.Y."/>
            <person name="Danilova O.V."/>
            <person name="Suzina N.E."/>
            <person name="Dedysh S.N."/>
        </authorList>
    </citation>
    <scope>NUCLEOTIDE SEQUENCE [LARGE SCALE GENOMIC DNA]</scope>
    <source>
        <strain evidence="2 3">Ch1-1</strain>
    </source>
</reference>
<dbReference type="EMBL" id="CP157743">
    <property type="protein sequence ID" value="XBS19610.1"/>
    <property type="molecule type" value="Genomic_DNA"/>
</dbReference>
<feature type="transmembrane region" description="Helical" evidence="1">
    <location>
        <begin position="49"/>
        <end position="66"/>
    </location>
</feature>
<organism evidence="2 3">
    <name type="scientific">Methylomarinum roseum</name>
    <dbReference type="NCBI Taxonomy" id="3067653"/>
    <lineage>
        <taxon>Bacteria</taxon>
        <taxon>Pseudomonadati</taxon>
        <taxon>Pseudomonadota</taxon>
        <taxon>Gammaproteobacteria</taxon>
        <taxon>Methylococcales</taxon>
        <taxon>Methylococcaceae</taxon>
        <taxon>Methylomarinum</taxon>
    </lineage>
</organism>
<gene>
    <name evidence="2" type="ORF">Q9L42_014760</name>
</gene>
<dbReference type="Proteomes" id="UP001225378">
    <property type="component" value="Chromosome"/>
</dbReference>
<evidence type="ECO:0008006" key="4">
    <source>
        <dbReference type="Google" id="ProtNLM"/>
    </source>
</evidence>
<dbReference type="KEGG" id="mech:Q9L42_014760"/>
<evidence type="ECO:0000313" key="2">
    <source>
        <dbReference type="EMBL" id="XBS19610.1"/>
    </source>
</evidence>
<evidence type="ECO:0000256" key="1">
    <source>
        <dbReference type="SAM" id="Phobius"/>
    </source>
</evidence>
<feature type="transmembrane region" description="Helical" evidence="1">
    <location>
        <begin position="12"/>
        <end position="29"/>
    </location>
</feature>
<sequence>MRGEQQKNRYHGWTFLVLVLFAYGLVGILNPEASIRAPTFFRQSMGKLIPVLGLIFLLLLIANLVVDPKRISRYLGKQSGLQGWGMAVIGGIVSMGPIYAWYALLSELRQKGMREALIATFLCSRAIKPPLLPLMIHYFGVTYTWVLCLYLIIFAVINGLLVERLSLH</sequence>
<accession>A0AAU7NRM6</accession>
<protein>
    <recommendedName>
        <fullName evidence="4">Permease</fullName>
    </recommendedName>
</protein>
<evidence type="ECO:0000313" key="3">
    <source>
        <dbReference type="Proteomes" id="UP001225378"/>
    </source>
</evidence>
<keyword evidence="1" id="KW-1133">Transmembrane helix</keyword>
<feature type="transmembrane region" description="Helical" evidence="1">
    <location>
        <begin position="86"/>
        <end position="104"/>
    </location>
</feature>
<keyword evidence="1" id="KW-0812">Transmembrane</keyword>
<feature type="transmembrane region" description="Helical" evidence="1">
    <location>
        <begin position="138"/>
        <end position="162"/>
    </location>
</feature>
<name>A0AAU7NRM6_9GAMM</name>
<dbReference type="AlphaFoldDB" id="A0AAU7NRM6"/>
<keyword evidence="1" id="KW-0472">Membrane</keyword>
<dbReference type="RefSeq" id="WP_305907645.1">
    <property type="nucleotide sequence ID" value="NZ_CP157743.1"/>
</dbReference>
<keyword evidence="3" id="KW-1185">Reference proteome</keyword>
<proteinExistence type="predicted"/>